<dbReference type="AlphaFoldDB" id="A0A0F9Y8T6"/>
<sequence length="490" mass="52043">MRNYIGSISIVAGLMASTAVTAGPLTDVLLSSLEGKASISWVAGYQEGTTENLEDVVVKMNDGRRLDISALSMDSDGVIIDITADNMRINPEGGILLLRADTVKFKGGRAQLSALWDFDLIADTCPLIGPQGKLEVGGFGMIVAATPGTRDDNSTYRASRFELRQKSTGTPAACVNDIGFTVQDYQAVGGDGSSTVSSFLDLEAVLPGSLASLAAAPQQKVSLKIETTETANLINGGATAWAIDDGKLEAEFSALGLVPAMTLSLKHRNAQKGSGYWMQLWNTLDDADGHVKVDIDSMTMRSANILRPESVARFSEGGLTTIILSGAGDVALSQGDLKAQGDLSVTGLMSASLEADLRLGRFPPGAIAKHIRSPDILNLVPPVYVDQLRYEQTDDGMIDAAASIMGIPLTVFISQIREDQSAKNPSVEKVIRDVATAFANFVSISYRNPPARVDMSIDPNLDLREAVIVSKSLPGEILNIFDFTIEAGDQ</sequence>
<accession>A0A0F9Y8T6</accession>
<gene>
    <name evidence="1" type="ORF">LCGC14_0043050</name>
</gene>
<proteinExistence type="predicted"/>
<evidence type="ECO:0000313" key="1">
    <source>
        <dbReference type="EMBL" id="KKO08367.1"/>
    </source>
</evidence>
<comment type="caution">
    <text evidence="1">The sequence shown here is derived from an EMBL/GenBank/DDBJ whole genome shotgun (WGS) entry which is preliminary data.</text>
</comment>
<reference evidence="1" key="1">
    <citation type="journal article" date="2015" name="Nature">
        <title>Complex archaea that bridge the gap between prokaryotes and eukaryotes.</title>
        <authorList>
            <person name="Spang A."/>
            <person name="Saw J.H."/>
            <person name="Jorgensen S.L."/>
            <person name="Zaremba-Niedzwiedzka K."/>
            <person name="Martijn J."/>
            <person name="Lind A.E."/>
            <person name="van Eijk R."/>
            <person name="Schleper C."/>
            <person name="Guy L."/>
            <person name="Ettema T.J."/>
        </authorList>
    </citation>
    <scope>NUCLEOTIDE SEQUENCE</scope>
</reference>
<dbReference type="EMBL" id="LAZR01000009">
    <property type="protein sequence ID" value="KKO08367.1"/>
    <property type="molecule type" value="Genomic_DNA"/>
</dbReference>
<organism evidence="1">
    <name type="scientific">marine sediment metagenome</name>
    <dbReference type="NCBI Taxonomy" id="412755"/>
    <lineage>
        <taxon>unclassified sequences</taxon>
        <taxon>metagenomes</taxon>
        <taxon>ecological metagenomes</taxon>
    </lineage>
</organism>
<protein>
    <submittedName>
        <fullName evidence="1">Uncharacterized protein</fullName>
    </submittedName>
</protein>
<name>A0A0F9Y8T6_9ZZZZ</name>